<evidence type="ECO:0000256" key="1">
    <source>
        <dbReference type="SAM" id="MobiDB-lite"/>
    </source>
</evidence>
<accession>A0A074XJ37</accession>
<dbReference type="EMBL" id="KL584984">
    <property type="protein sequence ID" value="KEQ83664.1"/>
    <property type="molecule type" value="Genomic_DNA"/>
</dbReference>
<organism evidence="2 3">
    <name type="scientific">Aureobasidium pullulans EXF-150</name>
    <dbReference type="NCBI Taxonomy" id="1043002"/>
    <lineage>
        <taxon>Eukaryota</taxon>
        <taxon>Fungi</taxon>
        <taxon>Dikarya</taxon>
        <taxon>Ascomycota</taxon>
        <taxon>Pezizomycotina</taxon>
        <taxon>Dothideomycetes</taxon>
        <taxon>Dothideomycetidae</taxon>
        <taxon>Dothideales</taxon>
        <taxon>Saccotheciaceae</taxon>
        <taxon>Aureobasidium</taxon>
    </lineage>
</organism>
<name>A0A074XJ37_AURPU</name>
<dbReference type="RefSeq" id="XP_029759851.1">
    <property type="nucleotide sequence ID" value="XM_029908905.1"/>
</dbReference>
<reference evidence="2 3" key="1">
    <citation type="journal article" date="2014" name="BMC Genomics">
        <title>Genome sequencing of four Aureobasidium pullulans varieties: biotechnological potential, stress tolerance, and description of new species.</title>
        <authorList>
            <person name="Gostin Ar C."/>
            <person name="Ohm R.A."/>
            <person name="Kogej T."/>
            <person name="Sonjak S."/>
            <person name="Turk M."/>
            <person name="Zajc J."/>
            <person name="Zalar P."/>
            <person name="Grube M."/>
            <person name="Sun H."/>
            <person name="Han J."/>
            <person name="Sharma A."/>
            <person name="Chiniquy J."/>
            <person name="Ngan C.Y."/>
            <person name="Lipzen A."/>
            <person name="Barry K."/>
            <person name="Grigoriev I.V."/>
            <person name="Gunde-Cimerman N."/>
        </authorList>
    </citation>
    <scope>NUCLEOTIDE SEQUENCE [LARGE SCALE GENOMIC DNA]</scope>
    <source>
        <strain evidence="2 3">EXF-150</strain>
    </source>
</reference>
<dbReference type="AlphaFoldDB" id="A0A074XJ37"/>
<keyword evidence="3" id="KW-1185">Reference proteome</keyword>
<proteinExistence type="predicted"/>
<sequence>MIGLGSKTTNPPAWRRYASRGPSSTNTTFGPLECHLTLLCGPRPAYWSTSFASSCAPCMQGACTPTPRMSLQDSCVIAPCHAFVLLCVSSQAMC</sequence>
<feature type="compositionally biased region" description="Polar residues" evidence="1">
    <location>
        <begin position="1"/>
        <end position="11"/>
    </location>
</feature>
<feature type="region of interest" description="Disordered" evidence="1">
    <location>
        <begin position="1"/>
        <end position="25"/>
    </location>
</feature>
<evidence type="ECO:0000313" key="2">
    <source>
        <dbReference type="EMBL" id="KEQ83664.1"/>
    </source>
</evidence>
<dbReference type="GeneID" id="40751211"/>
<protein>
    <submittedName>
        <fullName evidence="2">Uncharacterized protein</fullName>
    </submittedName>
</protein>
<gene>
    <name evidence="2" type="ORF">M438DRAFT_38156</name>
</gene>
<evidence type="ECO:0000313" key="3">
    <source>
        <dbReference type="Proteomes" id="UP000030706"/>
    </source>
</evidence>
<dbReference type="Proteomes" id="UP000030706">
    <property type="component" value="Unassembled WGS sequence"/>
</dbReference>
<dbReference type="HOGENOM" id="CLU_2385788_0_0_1"/>